<evidence type="ECO:0000313" key="2">
    <source>
        <dbReference type="EMBL" id="SFE13357.1"/>
    </source>
</evidence>
<keyword evidence="3" id="KW-1185">Reference proteome</keyword>
<protein>
    <submittedName>
        <fullName evidence="2">Uncharacterized protein</fullName>
    </submittedName>
</protein>
<dbReference type="InterPro" id="IPR049886">
    <property type="entry name" value="CFI_box_CTERM_dom"/>
</dbReference>
<keyword evidence="1" id="KW-0732">Signal</keyword>
<reference evidence="3" key="1">
    <citation type="submission" date="2016-10" db="EMBL/GenBank/DDBJ databases">
        <authorList>
            <person name="Varghese N."/>
            <person name="Submissions S."/>
        </authorList>
    </citation>
    <scope>NUCLEOTIDE SEQUENCE [LARGE SCALE GENOMIC DNA]</scope>
    <source>
        <strain evidence="3">ATCC 25963</strain>
    </source>
</reference>
<sequence>MRAPVRALVAAAVLAAGDARAAAPVRVEFHFHPVPDAQMAIWLEDQAGRHVADVLVTQATGKLGIANRPGRWNFLSSWRAPYGPRVSVLPVWAHRRGKTYPKVVFFDDPGDQDSLGWHENTSSPENYFCRPLEEWEQEMVAVDTKTCPSPKSFKTDKGAFAATGTTSVYPPRNDLLHRDDLDSQDAAVYAALNDLDAVTAATPSGAGPEFVVAVLSPEVLARGRLAAWVEISREHDENSHWDFDRETDHFVDPRLARYGIEYLGQPSVVYRVDFDPLRRGFHGTTEYAGYGDWDGATGTLHPPDGTISATGGSGADRLRVMTLHGDTFRWGVFSYGDGRDPDPGDGWGHHCTQHVLPPVTDLAARSVAFDEVELSFEVPGQGDPTFELADARVYQITGDEPLTADMLGSAQEIPVALDSLAPPGQRSTVTVRELWGDYTYQFGVVYTDGCGQRSALATLGVTTRPQKFQTVEGFCFLATAAYGAPWTTQVAALRAFRDVFLEGSATGVALIRFYYAHSPPLAAAVAREPVLGGLVRVVLQPFADAVAVATWAKGRAGGAGSPGR</sequence>
<feature type="signal peptide" evidence="1">
    <location>
        <begin position="1"/>
        <end position="21"/>
    </location>
</feature>
<proteinExistence type="predicted"/>
<feature type="chain" id="PRO_5011658335" evidence="1">
    <location>
        <begin position="22"/>
        <end position="564"/>
    </location>
</feature>
<dbReference type="RefSeq" id="WP_096329757.1">
    <property type="nucleotide sequence ID" value="NZ_FOMX01000009.1"/>
</dbReference>
<dbReference type="Proteomes" id="UP000199400">
    <property type="component" value="Unassembled WGS sequence"/>
</dbReference>
<evidence type="ECO:0000313" key="3">
    <source>
        <dbReference type="Proteomes" id="UP000199400"/>
    </source>
</evidence>
<dbReference type="NCBIfam" id="NF041770">
    <property type="entry name" value="CFI_box_CTERM"/>
    <property type="match status" value="1"/>
</dbReference>
<organism evidence="2 3">
    <name type="scientific">Nannocystis exedens</name>
    <dbReference type="NCBI Taxonomy" id="54"/>
    <lineage>
        <taxon>Bacteria</taxon>
        <taxon>Pseudomonadati</taxon>
        <taxon>Myxococcota</taxon>
        <taxon>Polyangia</taxon>
        <taxon>Nannocystales</taxon>
        <taxon>Nannocystaceae</taxon>
        <taxon>Nannocystis</taxon>
    </lineage>
</organism>
<dbReference type="AlphaFoldDB" id="A0A1I1Y0Z5"/>
<dbReference type="OrthoDB" id="5481505at2"/>
<dbReference type="EMBL" id="FOMX01000009">
    <property type="protein sequence ID" value="SFE13357.1"/>
    <property type="molecule type" value="Genomic_DNA"/>
</dbReference>
<gene>
    <name evidence="2" type="ORF">SAMN02745121_03106</name>
</gene>
<evidence type="ECO:0000256" key="1">
    <source>
        <dbReference type="SAM" id="SignalP"/>
    </source>
</evidence>
<dbReference type="STRING" id="54.SAMN02745121_03106"/>
<accession>A0A1I1Y0Z5</accession>
<name>A0A1I1Y0Z5_9BACT</name>